<dbReference type="GO" id="GO:0016853">
    <property type="term" value="F:isomerase activity"/>
    <property type="evidence" value="ECO:0007669"/>
    <property type="project" value="TreeGrafter"/>
</dbReference>
<dbReference type="Gene3D" id="3.10.310.10">
    <property type="entry name" value="Diaminopimelate Epimerase, Chain A, domain 1"/>
    <property type="match status" value="2"/>
</dbReference>
<dbReference type="Pfam" id="PF02567">
    <property type="entry name" value="PhzC-PhzF"/>
    <property type="match status" value="1"/>
</dbReference>
<dbReference type="RefSeq" id="WP_021816981.1">
    <property type="nucleotide sequence ID" value="NZ_AVBC01000008.1"/>
</dbReference>
<dbReference type="KEGG" id="hhu:AR456_00410"/>
<keyword evidence="4" id="KW-1185">Reference proteome</keyword>
<reference evidence="3 4" key="1">
    <citation type="submission" date="2013-08" db="EMBL/GenBank/DDBJ databases">
        <title>draft genome of Halomonas huanghegensis, strain BJGMM-B45T.</title>
        <authorList>
            <person name="Miao C."/>
            <person name="Wan Y."/>
            <person name="Jin W."/>
        </authorList>
    </citation>
    <scope>NUCLEOTIDE SEQUENCE [LARGE SCALE GENOMIC DNA]</scope>
    <source>
        <strain evidence="3 4">BJGMM-B45</strain>
    </source>
</reference>
<evidence type="ECO:0000256" key="1">
    <source>
        <dbReference type="ARBA" id="ARBA00008270"/>
    </source>
</evidence>
<name>W1NCQ1_9GAMM</name>
<comment type="similarity">
    <text evidence="1">Belongs to the PhzF family.</text>
</comment>
<evidence type="ECO:0000313" key="4">
    <source>
        <dbReference type="Proteomes" id="UP000019113"/>
    </source>
</evidence>
<dbReference type="PANTHER" id="PTHR13774:SF32">
    <property type="entry name" value="ANTISENSE-ENHANCING SEQUENCE 1"/>
    <property type="match status" value="1"/>
</dbReference>
<dbReference type="EMBL" id="AVBC01000008">
    <property type="protein sequence ID" value="ERL53322.1"/>
    <property type="molecule type" value="Genomic_DNA"/>
</dbReference>
<dbReference type="NCBIfam" id="TIGR00654">
    <property type="entry name" value="PhzF_family"/>
    <property type="match status" value="1"/>
</dbReference>
<evidence type="ECO:0000256" key="2">
    <source>
        <dbReference type="PIRSR" id="PIRSR016184-1"/>
    </source>
</evidence>
<dbReference type="SUPFAM" id="SSF54506">
    <property type="entry name" value="Diaminopimelate epimerase-like"/>
    <property type="match status" value="1"/>
</dbReference>
<dbReference type="PATRIC" id="fig|1178482.3.peg.37"/>
<feature type="active site" evidence="2">
    <location>
        <position position="49"/>
    </location>
</feature>
<dbReference type="OrthoDB" id="9788221at2"/>
<dbReference type="STRING" id="1178482.AR456_00410"/>
<dbReference type="eggNOG" id="COG0384">
    <property type="taxonomic scope" value="Bacteria"/>
</dbReference>
<dbReference type="AlphaFoldDB" id="W1NCQ1"/>
<dbReference type="PIRSF" id="PIRSF016184">
    <property type="entry name" value="PhzC_PhzF"/>
    <property type="match status" value="1"/>
</dbReference>
<protein>
    <recommendedName>
        <fullName evidence="5">Phenazine biosynthesis protein PhzF</fullName>
    </recommendedName>
</protein>
<dbReference type="GO" id="GO:0005737">
    <property type="term" value="C:cytoplasm"/>
    <property type="evidence" value="ECO:0007669"/>
    <property type="project" value="TreeGrafter"/>
</dbReference>
<accession>W1NCQ1</accession>
<dbReference type="InterPro" id="IPR003719">
    <property type="entry name" value="Phenazine_PhzF-like"/>
</dbReference>
<gene>
    <name evidence="3" type="ORF">BJB45_21025</name>
</gene>
<evidence type="ECO:0000313" key="3">
    <source>
        <dbReference type="EMBL" id="ERL53322.1"/>
    </source>
</evidence>
<sequence>MPFALSRYYLLDVFAARPFAGNQLAVFLDADRIEVERMQAIAAELNLAETVFIGRSKGENRFPMRIFTASRELPFAGHPTVGAAHLLVAQGLVDSKTITADTPLVLEVAAGPLEITFEGELARFRVKRPAEVGTSSLGRAAAAELAGLVAEEIAGDPVQASCGLPFHLVPLASKEALSRVTLNMSQWMEHISPSGVEQVYFHVEERDALHTRMFARHGGSFLEDSATGSAAAALAGFLGSEAKSPRNEWSIYQGQDMERPSEIHARASRDDAGAVTVEIAGQAVLIGEGLFYPQE</sequence>
<comment type="caution">
    <text evidence="3">The sequence shown here is derived from an EMBL/GenBank/DDBJ whole genome shotgun (WGS) entry which is preliminary data.</text>
</comment>
<proteinExistence type="inferred from homology"/>
<evidence type="ECO:0008006" key="5">
    <source>
        <dbReference type="Google" id="ProtNLM"/>
    </source>
</evidence>
<organism evidence="3 4">
    <name type="scientific">Halomonas huangheensis</name>
    <dbReference type="NCBI Taxonomy" id="1178482"/>
    <lineage>
        <taxon>Bacteria</taxon>
        <taxon>Pseudomonadati</taxon>
        <taxon>Pseudomonadota</taxon>
        <taxon>Gammaproteobacteria</taxon>
        <taxon>Oceanospirillales</taxon>
        <taxon>Halomonadaceae</taxon>
        <taxon>Halomonas</taxon>
    </lineage>
</organism>
<dbReference type="Proteomes" id="UP000019113">
    <property type="component" value="Unassembled WGS sequence"/>
</dbReference>
<dbReference type="PANTHER" id="PTHR13774">
    <property type="entry name" value="PHENAZINE BIOSYNTHESIS PROTEIN"/>
    <property type="match status" value="1"/>
</dbReference>